<evidence type="ECO:0000313" key="4">
    <source>
        <dbReference type="Proteomes" id="UP001141806"/>
    </source>
</evidence>
<feature type="domain" description="Transposase (putative) gypsy type" evidence="2">
    <location>
        <begin position="71"/>
        <end position="135"/>
    </location>
</feature>
<feature type="transmembrane region" description="Helical" evidence="1">
    <location>
        <begin position="106"/>
        <end position="128"/>
    </location>
</feature>
<gene>
    <name evidence="3" type="ORF">NE237_032595</name>
</gene>
<sequence length="192" mass="22509">MSKAPAHHEDTRNIVIPSPTEVEAARVRSRLTDAKLDNFLTEFPIDEHYYTKTPLKDDSTCRPHKTKIYVYTKIFHSGFRLLVPPEAVKILHYYGLALAQIQSNSWSMILAFIVFFWRLGTTLSIDLFRRLYMLNKANSSIKSIPKSGWYFFNKQPQAFEMLSRKRNKVPPWLHKFLFMGRNDMKPMPLVNV</sequence>
<proteinExistence type="predicted"/>
<name>A0A9Q0L3B8_9MAGN</name>
<dbReference type="EMBL" id="JAMYWD010000001">
    <property type="protein sequence ID" value="KAJ4981758.1"/>
    <property type="molecule type" value="Genomic_DNA"/>
</dbReference>
<evidence type="ECO:0000259" key="2">
    <source>
        <dbReference type="Pfam" id="PF04195"/>
    </source>
</evidence>
<comment type="caution">
    <text evidence="3">The sequence shown here is derived from an EMBL/GenBank/DDBJ whole genome shotgun (WGS) entry which is preliminary data.</text>
</comment>
<dbReference type="Pfam" id="PF04195">
    <property type="entry name" value="Transposase_28"/>
    <property type="match status" value="1"/>
</dbReference>
<reference evidence="3" key="1">
    <citation type="journal article" date="2023" name="Plant J.">
        <title>The genome of the king protea, Protea cynaroides.</title>
        <authorList>
            <person name="Chang J."/>
            <person name="Duong T.A."/>
            <person name="Schoeman C."/>
            <person name="Ma X."/>
            <person name="Roodt D."/>
            <person name="Barker N."/>
            <person name="Li Z."/>
            <person name="Van de Peer Y."/>
            <person name="Mizrachi E."/>
        </authorList>
    </citation>
    <scope>NUCLEOTIDE SEQUENCE</scope>
    <source>
        <tissue evidence="3">Young leaves</tissue>
    </source>
</reference>
<organism evidence="3 4">
    <name type="scientific">Protea cynaroides</name>
    <dbReference type="NCBI Taxonomy" id="273540"/>
    <lineage>
        <taxon>Eukaryota</taxon>
        <taxon>Viridiplantae</taxon>
        <taxon>Streptophyta</taxon>
        <taxon>Embryophyta</taxon>
        <taxon>Tracheophyta</taxon>
        <taxon>Spermatophyta</taxon>
        <taxon>Magnoliopsida</taxon>
        <taxon>Proteales</taxon>
        <taxon>Proteaceae</taxon>
        <taxon>Protea</taxon>
    </lineage>
</organism>
<protein>
    <recommendedName>
        <fullName evidence="2">Transposase (putative) gypsy type domain-containing protein</fullName>
    </recommendedName>
</protein>
<dbReference type="Proteomes" id="UP001141806">
    <property type="component" value="Unassembled WGS sequence"/>
</dbReference>
<dbReference type="InterPro" id="IPR007321">
    <property type="entry name" value="Transposase_28"/>
</dbReference>
<evidence type="ECO:0000256" key="1">
    <source>
        <dbReference type="SAM" id="Phobius"/>
    </source>
</evidence>
<evidence type="ECO:0000313" key="3">
    <source>
        <dbReference type="EMBL" id="KAJ4981758.1"/>
    </source>
</evidence>
<keyword evidence="1" id="KW-0472">Membrane</keyword>
<keyword evidence="4" id="KW-1185">Reference proteome</keyword>
<keyword evidence="1" id="KW-0812">Transmembrane</keyword>
<accession>A0A9Q0L3B8</accession>
<dbReference type="AlphaFoldDB" id="A0A9Q0L3B8"/>
<keyword evidence="1" id="KW-1133">Transmembrane helix</keyword>